<organism evidence="1 2">
    <name type="scientific">Striga asiatica</name>
    <name type="common">Asiatic witchweed</name>
    <name type="synonym">Buchnera asiatica</name>
    <dbReference type="NCBI Taxonomy" id="4170"/>
    <lineage>
        <taxon>Eukaryota</taxon>
        <taxon>Viridiplantae</taxon>
        <taxon>Streptophyta</taxon>
        <taxon>Embryophyta</taxon>
        <taxon>Tracheophyta</taxon>
        <taxon>Spermatophyta</taxon>
        <taxon>Magnoliopsida</taxon>
        <taxon>eudicotyledons</taxon>
        <taxon>Gunneridae</taxon>
        <taxon>Pentapetalae</taxon>
        <taxon>asterids</taxon>
        <taxon>lamiids</taxon>
        <taxon>Lamiales</taxon>
        <taxon>Orobanchaceae</taxon>
        <taxon>Buchnereae</taxon>
        <taxon>Striga</taxon>
    </lineage>
</organism>
<dbReference type="Proteomes" id="UP000325081">
    <property type="component" value="Unassembled WGS sequence"/>
</dbReference>
<dbReference type="AlphaFoldDB" id="A0A5A7P988"/>
<dbReference type="OrthoDB" id="1749312at2759"/>
<accession>A0A5A7P988</accession>
<protein>
    <submittedName>
        <fullName evidence="1">Myb/SANT-like DNA-binding domain-containing protein 1</fullName>
    </submittedName>
</protein>
<dbReference type="EMBL" id="BKCP01003669">
    <property type="protein sequence ID" value="GER29349.1"/>
    <property type="molecule type" value="Genomic_DNA"/>
</dbReference>
<name>A0A5A7P988_STRAF</name>
<dbReference type="GO" id="GO:0003677">
    <property type="term" value="F:DNA binding"/>
    <property type="evidence" value="ECO:0007669"/>
    <property type="project" value="UniProtKB-KW"/>
</dbReference>
<comment type="caution">
    <text evidence="1">The sequence shown here is derived from an EMBL/GenBank/DDBJ whole genome shotgun (WGS) entry which is preliminary data.</text>
</comment>
<gene>
    <name evidence="1" type="ORF">STAS_05207</name>
</gene>
<proteinExistence type="predicted"/>
<reference evidence="2" key="1">
    <citation type="journal article" date="2019" name="Curr. Biol.">
        <title>Genome Sequence of Striga asiatica Provides Insight into the Evolution of Plant Parasitism.</title>
        <authorList>
            <person name="Yoshida S."/>
            <person name="Kim S."/>
            <person name="Wafula E.K."/>
            <person name="Tanskanen J."/>
            <person name="Kim Y.M."/>
            <person name="Honaas L."/>
            <person name="Yang Z."/>
            <person name="Spallek T."/>
            <person name="Conn C.E."/>
            <person name="Ichihashi Y."/>
            <person name="Cheong K."/>
            <person name="Cui S."/>
            <person name="Der J.P."/>
            <person name="Gundlach H."/>
            <person name="Jiao Y."/>
            <person name="Hori C."/>
            <person name="Ishida J.K."/>
            <person name="Kasahara H."/>
            <person name="Kiba T."/>
            <person name="Kim M.S."/>
            <person name="Koo N."/>
            <person name="Laohavisit A."/>
            <person name="Lee Y.H."/>
            <person name="Lumba S."/>
            <person name="McCourt P."/>
            <person name="Mortimer J.C."/>
            <person name="Mutuku J.M."/>
            <person name="Nomura T."/>
            <person name="Sasaki-Sekimoto Y."/>
            <person name="Seto Y."/>
            <person name="Wang Y."/>
            <person name="Wakatake T."/>
            <person name="Sakakibara H."/>
            <person name="Demura T."/>
            <person name="Yamaguchi S."/>
            <person name="Yoneyama K."/>
            <person name="Manabe R.I."/>
            <person name="Nelson D.C."/>
            <person name="Schulman A.H."/>
            <person name="Timko M.P."/>
            <person name="dePamphilis C.W."/>
            <person name="Choi D."/>
            <person name="Shirasu K."/>
        </authorList>
    </citation>
    <scope>NUCLEOTIDE SEQUENCE [LARGE SCALE GENOMIC DNA]</scope>
    <source>
        <strain evidence="2">cv. UVA1</strain>
    </source>
</reference>
<sequence length="249" mass="27720">MAQSASFAGRSASSPSPRVIVGRDFRTFFFRPLLAASGTAGSGDRPPQMRRIQVQRETMTRPRTQMRAQRKAARITTKSELRVSTAAGAFFNPGGGGAAVGEGEATPARWRERAVMCEVREKMKMWSKSFEEGKLSKVRNGNDILCLDSLLSSVRGERKMGENIYFSFVQLTFEKSLTANTMMWGLALPILAGRCSDTGFCAALRRYSIPFIFLKVGSGMFGVEFIKMYSFWGFFPSLLDQFPIVITRN</sequence>
<evidence type="ECO:0000313" key="1">
    <source>
        <dbReference type="EMBL" id="GER29349.1"/>
    </source>
</evidence>
<keyword evidence="2" id="KW-1185">Reference proteome</keyword>
<evidence type="ECO:0000313" key="2">
    <source>
        <dbReference type="Proteomes" id="UP000325081"/>
    </source>
</evidence>
<keyword evidence="1" id="KW-0238">DNA-binding</keyword>